<gene>
    <name evidence="2" type="ORF">LX69_00054</name>
</gene>
<keyword evidence="1" id="KW-0812">Transmembrane</keyword>
<evidence type="ECO:0000313" key="3">
    <source>
        <dbReference type="Proteomes" id="UP000249239"/>
    </source>
</evidence>
<dbReference type="Proteomes" id="UP000249239">
    <property type="component" value="Unassembled WGS sequence"/>
</dbReference>
<proteinExistence type="predicted"/>
<keyword evidence="1" id="KW-1133">Transmembrane helix</keyword>
<keyword evidence="1" id="KW-0472">Membrane</keyword>
<accession>A0A2W7NM53</accession>
<comment type="caution">
    <text evidence="2">The sequence shown here is derived from an EMBL/GenBank/DDBJ whole genome shotgun (WGS) entry which is preliminary data.</text>
</comment>
<dbReference type="GO" id="GO:0019867">
    <property type="term" value="C:outer membrane"/>
    <property type="evidence" value="ECO:0007669"/>
    <property type="project" value="InterPro"/>
</dbReference>
<name>A0A2W7NM53_9BACT</name>
<dbReference type="AlphaFoldDB" id="A0A2W7NM53"/>
<dbReference type="EMBL" id="QKZK01000001">
    <property type="protein sequence ID" value="PZX20633.1"/>
    <property type="molecule type" value="Genomic_DNA"/>
</dbReference>
<organism evidence="2 3">
    <name type="scientific">Breznakibacter xylanolyticus</name>
    <dbReference type="NCBI Taxonomy" id="990"/>
    <lineage>
        <taxon>Bacteria</taxon>
        <taxon>Pseudomonadati</taxon>
        <taxon>Bacteroidota</taxon>
        <taxon>Bacteroidia</taxon>
        <taxon>Marinilabiliales</taxon>
        <taxon>Marinilabiliaceae</taxon>
        <taxon>Breznakibacter</taxon>
    </lineage>
</organism>
<keyword evidence="3" id="KW-1185">Reference proteome</keyword>
<dbReference type="InterPro" id="IPR007485">
    <property type="entry name" value="LPS_assembly_LptE"/>
</dbReference>
<dbReference type="GO" id="GO:0043165">
    <property type="term" value="P:Gram-negative-bacterium-type cell outer membrane assembly"/>
    <property type="evidence" value="ECO:0007669"/>
    <property type="project" value="InterPro"/>
</dbReference>
<dbReference type="Pfam" id="PF04390">
    <property type="entry name" value="LptE"/>
    <property type="match status" value="1"/>
</dbReference>
<feature type="transmembrane region" description="Helical" evidence="1">
    <location>
        <begin position="12"/>
        <end position="35"/>
    </location>
</feature>
<evidence type="ECO:0000313" key="2">
    <source>
        <dbReference type="EMBL" id="PZX20633.1"/>
    </source>
</evidence>
<reference evidence="2 3" key="1">
    <citation type="submission" date="2018-06" db="EMBL/GenBank/DDBJ databases">
        <title>Genomic Encyclopedia of Archaeal and Bacterial Type Strains, Phase II (KMG-II): from individual species to whole genera.</title>
        <authorList>
            <person name="Goeker M."/>
        </authorList>
    </citation>
    <scope>NUCLEOTIDE SEQUENCE [LARGE SCALE GENOMIC DNA]</scope>
    <source>
        <strain evidence="2 3">DSM 6779</strain>
    </source>
</reference>
<protein>
    <submittedName>
        <fullName evidence="2">Lipopolysaccharide assembly protein</fullName>
    </submittedName>
</protein>
<dbReference type="PROSITE" id="PS51257">
    <property type="entry name" value="PROKAR_LIPOPROTEIN"/>
    <property type="match status" value="1"/>
</dbReference>
<evidence type="ECO:0000256" key="1">
    <source>
        <dbReference type="SAM" id="Phobius"/>
    </source>
</evidence>
<sequence>MDRFMKFEKGFPLRVVGLGVVMGLLMVSCSIRMTFTGASIPDDVKTVSVQYINNRAALVNPTLSQTMTEKLKDRLTNESRLILRNGTGDVDFSGEITDYSTRPMSIQNDATSAQTRLTVQVKIRYRNFKNPKDNWEQSFSAFADYPSEQNINAVEGELVTQIVDQLTEDIFNKAFANW</sequence>